<protein>
    <submittedName>
        <fullName evidence="1">Uncharacterized protein</fullName>
    </submittedName>
</protein>
<evidence type="ECO:0000313" key="1">
    <source>
        <dbReference type="EMBL" id="QBK17964.1"/>
    </source>
</evidence>
<name>A0A5P1I687_9GAMM</name>
<geneLocation type="plasmid" evidence="1">
    <name>pAs1069_a</name>
</geneLocation>
<dbReference type="EMBL" id="MK323040">
    <property type="protein sequence ID" value="QBK17964.1"/>
    <property type="molecule type" value="Genomic_DNA"/>
</dbReference>
<accession>A0A5P1I687</accession>
<dbReference type="AlphaFoldDB" id="A0A5P1I687"/>
<gene>
    <name evidence="1" type="ORF">ASP1069_00022</name>
</gene>
<sequence>MLPLNEAIIDVKEKKAKSKALKWFSSFFEKLQLLLKLRLILCLILQLLPSIPTVKNLPILCLPFLKAVMKLSQ</sequence>
<proteinExistence type="predicted"/>
<reference evidence="1" key="1">
    <citation type="submission" date="2018-12" db="EMBL/GenBank/DDBJ databases">
        <authorList>
            <person name="Matos A.P."/>
            <person name="Cayo R."/>
            <person name="Almeida L.G.P."/>
            <person name="Streling A.P."/>
            <person name="Nodari C.S."/>
            <person name="Martins W.M.B.S."/>
            <person name="Narciso A.C."/>
            <person name="Silva R.M."/>
            <person name="Vasconcelos A.T.R."/>
            <person name="Gales A.C."/>
        </authorList>
    </citation>
    <scope>NUCLEOTIDE SEQUENCE</scope>
    <source>
        <strain evidence="1">Asp-1069</strain>
        <plasmid evidence="1">pAs1069_a</plasmid>
    </source>
</reference>
<keyword evidence="1" id="KW-0614">Plasmid</keyword>
<organism evidence="1">
    <name type="scientific">Acinetobacter seifertii</name>
    <dbReference type="NCBI Taxonomy" id="1530123"/>
    <lineage>
        <taxon>Bacteria</taxon>
        <taxon>Pseudomonadati</taxon>
        <taxon>Pseudomonadota</taxon>
        <taxon>Gammaproteobacteria</taxon>
        <taxon>Moraxellales</taxon>
        <taxon>Moraxellaceae</taxon>
        <taxon>Acinetobacter</taxon>
        <taxon>Acinetobacter calcoaceticus/baumannii complex</taxon>
    </lineage>
</organism>